<feature type="compositionally biased region" description="Low complexity" evidence="1">
    <location>
        <begin position="125"/>
        <end position="134"/>
    </location>
</feature>
<reference evidence="2" key="2">
    <citation type="submission" date="2022-01" db="EMBL/GenBank/DDBJ databases">
        <authorList>
            <person name="Yamashiro T."/>
            <person name="Shiraishi A."/>
            <person name="Satake H."/>
            <person name="Nakayama K."/>
        </authorList>
    </citation>
    <scope>NUCLEOTIDE SEQUENCE</scope>
</reference>
<gene>
    <name evidence="2" type="ORF">Tco_0682378</name>
</gene>
<protein>
    <submittedName>
        <fullName evidence="2">Uncharacterized protein</fullName>
    </submittedName>
</protein>
<keyword evidence="3" id="KW-1185">Reference proteome</keyword>
<accession>A0ABQ4XR00</accession>
<feature type="compositionally biased region" description="Polar residues" evidence="1">
    <location>
        <begin position="190"/>
        <end position="205"/>
    </location>
</feature>
<evidence type="ECO:0000256" key="1">
    <source>
        <dbReference type="SAM" id="MobiDB-lite"/>
    </source>
</evidence>
<sequence length="205" mass="22956">MIRSMTLPLSESLVLFVTLQMTMRILENYNQQLILEFLLVMHQAGRVIESTTKELDESWKLFTFNSMSCLSQWLLCISDNRYHQQYKSRRSYSTDVLRQTTHEYLEPPGVERLVPHAPAVQVPVVSASTPSSTTIDQDAPSTNYSPSSSVVQPPILPQGVAVGLTIEDNPFAQADNEPFENVFAPEPSSDEYSSGDVTSAKFTFS</sequence>
<comment type="caution">
    <text evidence="2">The sequence shown here is derived from an EMBL/GenBank/DDBJ whole genome shotgun (WGS) entry which is preliminary data.</text>
</comment>
<dbReference type="EMBL" id="BQNB010009745">
    <property type="protein sequence ID" value="GJS67813.1"/>
    <property type="molecule type" value="Genomic_DNA"/>
</dbReference>
<feature type="region of interest" description="Disordered" evidence="1">
    <location>
        <begin position="173"/>
        <end position="205"/>
    </location>
</feature>
<organism evidence="2 3">
    <name type="scientific">Tanacetum coccineum</name>
    <dbReference type="NCBI Taxonomy" id="301880"/>
    <lineage>
        <taxon>Eukaryota</taxon>
        <taxon>Viridiplantae</taxon>
        <taxon>Streptophyta</taxon>
        <taxon>Embryophyta</taxon>
        <taxon>Tracheophyta</taxon>
        <taxon>Spermatophyta</taxon>
        <taxon>Magnoliopsida</taxon>
        <taxon>eudicotyledons</taxon>
        <taxon>Gunneridae</taxon>
        <taxon>Pentapetalae</taxon>
        <taxon>asterids</taxon>
        <taxon>campanulids</taxon>
        <taxon>Asterales</taxon>
        <taxon>Asteraceae</taxon>
        <taxon>Asteroideae</taxon>
        <taxon>Anthemideae</taxon>
        <taxon>Anthemidinae</taxon>
        <taxon>Tanacetum</taxon>
    </lineage>
</organism>
<evidence type="ECO:0000313" key="3">
    <source>
        <dbReference type="Proteomes" id="UP001151760"/>
    </source>
</evidence>
<proteinExistence type="predicted"/>
<feature type="region of interest" description="Disordered" evidence="1">
    <location>
        <begin position="125"/>
        <end position="150"/>
    </location>
</feature>
<reference evidence="2" key="1">
    <citation type="journal article" date="2022" name="Int. J. Mol. Sci.">
        <title>Draft Genome of Tanacetum Coccineum: Genomic Comparison of Closely Related Tanacetum-Family Plants.</title>
        <authorList>
            <person name="Yamashiro T."/>
            <person name="Shiraishi A."/>
            <person name="Nakayama K."/>
            <person name="Satake H."/>
        </authorList>
    </citation>
    <scope>NUCLEOTIDE SEQUENCE</scope>
</reference>
<name>A0ABQ4XR00_9ASTR</name>
<dbReference type="Proteomes" id="UP001151760">
    <property type="component" value="Unassembled WGS sequence"/>
</dbReference>
<feature type="compositionally biased region" description="Polar residues" evidence="1">
    <location>
        <begin position="135"/>
        <end position="150"/>
    </location>
</feature>
<evidence type="ECO:0000313" key="2">
    <source>
        <dbReference type="EMBL" id="GJS67813.1"/>
    </source>
</evidence>